<feature type="chain" id="PRO_5032388717" evidence="10">
    <location>
        <begin position="18"/>
        <end position="1060"/>
    </location>
</feature>
<feature type="domain" description="Methyltransferase type 11" evidence="11">
    <location>
        <begin position="930"/>
        <end position="977"/>
    </location>
</feature>
<proteinExistence type="inferred from homology"/>
<keyword evidence="7" id="KW-1133">Transmembrane helix</keyword>
<evidence type="ECO:0000256" key="5">
    <source>
        <dbReference type="ARBA" id="ARBA00022692"/>
    </source>
</evidence>
<feature type="signal peptide" evidence="10">
    <location>
        <begin position="1"/>
        <end position="17"/>
    </location>
</feature>
<dbReference type="InterPro" id="IPR029063">
    <property type="entry name" value="SAM-dependent_MTases_sf"/>
</dbReference>
<keyword evidence="10" id="KW-0732">Signal</keyword>
<dbReference type="InterPro" id="IPR002659">
    <property type="entry name" value="Glyco_trans_31"/>
</dbReference>
<evidence type="ECO:0000256" key="10">
    <source>
        <dbReference type="SAM" id="SignalP"/>
    </source>
</evidence>
<keyword evidence="3" id="KW-0328">Glycosyltransferase</keyword>
<keyword evidence="13" id="KW-1185">Reference proteome</keyword>
<comment type="subcellular location">
    <subcellularLocation>
        <location evidence="1">Golgi apparatus membrane</location>
        <topology evidence="1">Single-pass type II membrane protein</topology>
    </subcellularLocation>
</comment>
<evidence type="ECO:0000256" key="9">
    <source>
        <dbReference type="ARBA" id="ARBA00023136"/>
    </source>
</evidence>
<evidence type="ECO:0000313" key="12">
    <source>
        <dbReference type="EMBL" id="CAE7277304.1"/>
    </source>
</evidence>
<dbReference type="Gene3D" id="3.40.50.150">
    <property type="entry name" value="Vaccinia Virus protein VP39"/>
    <property type="match status" value="1"/>
</dbReference>
<evidence type="ECO:0000256" key="6">
    <source>
        <dbReference type="ARBA" id="ARBA00022968"/>
    </source>
</evidence>
<dbReference type="InterPro" id="IPR013216">
    <property type="entry name" value="Methyltransf_11"/>
</dbReference>
<evidence type="ECO:0000256" key="3">
    <source>
        <dbReference type="ARBA" id="ARBA00022676"/>
    </source>
</evidence>
<accession>A0A812MXN0</accession>
<dbReference type="AlphaFoldDB" id="A0A812MXN0"/>
<comment type="similarity">
    <text evidence="2">Belongs to the glycosyltransferase 31 family.</text>
</comment>
<dbReference type="GO" id="GO:0000139">
    <property type="term" value="C:Golgi membrane"/>
    <property type="evidence" value="ECO:0007669"/>
    <property type="project" value="UniProtKB-SubCell"/>
</dbReference>
<dbReference type="Proteomes" id="UP000601435">
    <property type="component" value="Unassembled WGS sequence"/>
</dbReference>
<evidence type="ECO:0000313" key="13">
    <source>
        <dbReference type="Proteomes" id="UP000601435"/>
    </source>
</evidence>
<keyword evidence="6" id="KW-0735">Signal-anchor</keyword>
<evidence type="ECO:0000256" key="1">
    <source>
        <dbReference type="ARBA" id="ARBA00004323"/>
    </source>
</evidence>
<protein>
    <submittedName>
        <fullName evidence="12">GALT3 protein</fullName>
    </submittedName>
</protein>
<dbReference type="Pfam" id="PF01762">
    <property type="entry name" value="Galactosyl_T"/>
    <property type="match status" value="1"/>
</dbReference>
<dbReference type="GO" id="GO:0006493">
    <property type="term" value="P:protein O-linked glycosylation"/>
    <property type="evidence" value="ECO:0007669"/>
    <property type="project" value="TreeGrafter"/>
</dbReference>
<evidence type="ECO:0000256" key="4">
    <source>
        <dbReference type="ARBA" id="ARBA00022679"/>
    </source>
</evidence>
<organism evidence="12 13">
    <name type="scientific">Symbiodinium necroappetens</name>
    <dbReference type="NCBI Taxonomy" id="1628268"/>
    <lineage>
        <taxon>Eukaryota</taxon>
        <taxon>Sar</taxon>
        <taxon>Alveolata</taxon>
        <taxon>Dinophyceae</taxon>
        <taxon>Suessiales</taxon>
        <taxon>Symbiodiniaceae</taxon>
        <taxon>Symbiodinium</taxon>
    </lineage>
</organism>
<evidence type="ECO:0000256" key="8">
    <source>
        <dbReference type="ARBA" id="ARBA00023034"/>
    </source>
</evidence>
<sequence length="1060" mass="121539">MSWAVQLWLQLLPLCQCDDWIFYDLRSEDLTPDDGKWCQEQLPSTCIADFHIGRAEFSQQHREAQETLKHLREGTEDFKANQPLSVRLLVLVTTVWPNFQRRQLLRQGMTWCRRGLGGRGNEVVWRFLLGDLPGEHPEKHPLLRKALREAEAFGDLMLVGGADEIQYRHIGDAYVLPEANPELWKLLVALRRLQHEVSYDYLLVADDDNFISLTTAVELLEMLPPRKVYVGNMIDTVPQRFDMQKRRIVQETSVNLYMGSPSKLPIFAHGLGFIVSQDLAKLLADRGLSFKLRGNDDMLVGLWLRSIADVRFLHYHIWFHDHHEFGGLFSRPCQQDAVIVHRMTEERWRTFDRYECHVCGNVKPVAEALALLDPLEPPPAELVADLEELPEVTIEELARLGRTQQELRKQRSREIYHFPLKLAILIFGSRWQDFRLRAQLRRALSLMKYNLGSKSSESSGEALQADFQWLFVMTRLLPDTRVHAAYREILVHRDMVRLGPSRLPRSSQAAQKAGKVRKEHDIGCYRYEEAWRLAEERWGGADFVLLLDHRSYINVPQLLAHMPRWPRHRLMHGILLDESVFAGERRMYLWRRRAAVFAHGMGIIVSADVARFVAELALEADGLSQVDLPADVAFGQWVQLLEDMEYSPAEDFWEIPISASSPALSPDMTLAWPMTLGHWRSYNATDSARAPATKESSVTLDMDCWKGMGGRAESWYLVCCDLGWSGCWGGEFTAEMCCSQVPGRAGEPPSAEPVLLQRFLNFDDDEFALFLQALDHNNTQDQIGRGRFRCLTPQDCGKEAFARFYQASWETGILPLRHPWFMDAEDHLFGVIWKMRAENRGGNPAGHEHTFERKQMAKFLQHVSETVSADEIFVEHGAKQLRRCLEWDSGAQSRFYFSKHCDVVDVITYFGDGHAQLRVNTDSEKRDYFLDIHIADQVVPENSTGLVICSQVFEHLLKPWLAMRQLYRLLGPGGLLAWSAPLFSQIHGSPQDFWRFTPEGAKTLAEEAGFEIVEIWAPGTLRELAGYLLGLTAPYWTEDAIMGGASDWPLQVYMLARKPA</sequence>
<dbReference type="GO" id="GO:0016758">
    <property type="term" value="F:hexosyltransferase activity"/>
    <property type="evidence" value="ECO:0007669"/>
    <property type="project" value="InterPro"/>
</dbReference>
<keyword evidence="9" id="KW-0472">Membrane</keyword>
<name>A0A812MXN0_9DINO</name>
<evidence type="ECO:0000256" key="7">
    <source>
        <dbReference type="ARBA" id="ARBA00022989"/>
    </source>
</evidence>
<dbReference type="Gene3D" id="3.90.550.50">
    <property type="match status" value="1"/>
</dbReference>
<gene>
    <name evidence="12" type="primary">GALT3</name>
    <name evidence="12" type="ORF">SNEC2469_LOCUS6737</name>
</gene>
<evidence type="ECO:0000256" key="2">
    <source>
        <dbReference type="ARBA" id="ARBA00008661"/>
    </source>
</evidence>
<dbReference type="GO" id="GO:0008757">
    <property type="term" value="F:S-adenosylmethionine-dependent methyltransferase activity"/>
    <property type="evidence" value="ECO:0007669"/>
    <property type="project" value="InterPro"/>
</dbReference>
<dbReference type="OrthoDB" id="411696at2759"/>
<reference evidence="12" key="1">
    <citation type="submission" date="2021-02" db="EMBL/GenBank/DDBJ databases">
        <authorList>
            <person name="Dougan E. K."/>
            <person name="Rhodes N."/>
            <person name="Thang M."/>
            <person name="Chan C."/>
        </authorList>
    </citation>
    <scope>NUCLEOTIDE SEQUENCE</scope>
</reference>
<dbReference type="PANTHER" id="PTHR11214:SF3">
    <property type="entry name" value="BETA-1,3-GALACTOSYLTRANSFERASE 6"/>
    <property type="match status" value="1"/>
</dbReference>
<dbReference type="SUPFAM" id="SSF53335">
    <property type="entry name" value="S-adenosyl-L-methionine-dependent methyltransferases"/>
    <property type="match status" value="1"/>
</dbReference>
<comment type="caution">
    <text evidence="12">The sequence shown here is derived from an EMBL/GenBank/DDBJ whole genome shotgun (WGS) entry which is preliminary data.</text>
</comment>
<dbReference type="Pfam" id="PF08241">
    <property type="entry name" value="Methyltransf_11"/>
    <property type="match status" value="1"/>
</dbReference>
<dbReference type="EMBL" id="CAJNJA010011697">
    <property type="protein sequence ID" value="CAE7277304.1"/>
    <property type="molecule type" value="Genomic_DNA"/>
</dbReference>
<evidence type="ECO:0000259" key="11">
    <source>
        <dbReference type="Pfam" id="PF08241"/>
    </source>
</evidence>
<keyword evidence="8" id="KW-0333">Golgi apparatus</keyword>
<keyword evidence="5" id="KW-0812">Transmembrane</keyword>
<dbReference type="PANTHER" id="PTHR11214">
    <property type="entry name" value="BETA-1,3-N-ACETYLGLUCOSAMINYLTRANSFERASE"/>
    <property type="match status" value="1"/>
</dbReference>
<keyword evidence="4" id="KW-0808">Transferase</keyword>